<dbReference type="CDD" id="cd04486">
    <property type="entry name" value="YhcR_OBF_like"/>
    <property type="match status" value="1"/>
</dbReference>
<dbReference type="Gene3D" id="3.60.10.10">
    <property type="entry name" value="Endonuclease/exonuclease/phosphatase"/>
    <property type="match status" value="1"/>
</dbReference>
<dbReference type="GO" id="GO:0003824">
    <property type="term" value="F:catalytic activity"/>
    <property type="evidence" value="ECO:0007669"/>
    <property type="project" value="InterPro"/>
</dbReference>
<name>A0A4Y7U128_COPMI</name>
<evidence type="ECO:0000259" key="3">
    <source>
        <dbReference type="Pfam" id="PF03372"/>
    </source>
</evidence>
<feature type="domain" description="Endonuclease/exonuclease/phosphatase" evidence="3">
    <location>
        <begin position="314"/>
        <end position="608"/>
    </location>
</feature>
<feature type="region of interest" description="Disordered" evidence="1">
    <location>
        <begin position="479"/>
        <end position="499"/>
    </location>
</feature>
<keyword evidence="2" id="KW-0732">Signal</keyword>
<evidence type="ECO:0000256" key="1">
    <source>
        <dbReference type="SAM" id="MobiDB-lite"/>
    </source>
</evidence>
<dbReference type="STRING" id="71717.A0A4Y7U128"/>
<gene>
    <name evidence="4" type="ORF">FA13DRAFT_1784444</name>
</gene>
<dbReference type="InterPro" id="IPR036691">
    <property type="entry name" value="Endo/exonu/phosph_ase_sf"/>
</dbReference>
<reference evidence="4 5" key="1">
    <citation type="journal article" date="2019" name="Nat. Ecol. Evol.">
        <title>Megaphylogeny resolves global patterns of mushroom evolution.</title>
        <authorList>
            <person name="Varga T."/>
            <person name="Krizsan K."/>
            <person name="Foldi C."/>
            <person name="Dima B."/>
            <person name="Sanchez-Garcia M."/>
            <person name="Sanchez-Ramirez S."/>
            <person name="Szollosi G.J."/>
            <person name="Szarkandi J.G."/>
            <person name="Papp V."/>
            <person name="Albert L."/>
            <person name="Andreopoulos W."/>
            <person name="Angelini C."/>
            <person name="Antonin V."/>
            <person name="Barry K.W."/>
            <person name="Bougher N.L."/>
            <person name="Buchanan P."/>
            <person name="Buyck B."/>
            <person name="Bense V."/>
            <person name="Catcheside P."/>
            <person name="Chovatia M."/>
            <person name="Cooper J."/>
            <person name="Damon W."/>
            <person name="Desjardin D."/>
            <person name="Finy P."/>
            <person name="Geml J."/>
            <person name="Haridas S."/>
            <person name="Hughes K."/>
            <person name="Justo A."/>
            <person name="Karasinski D."/>
            <person name="Kautmanova I."/>
            <person name="Kiss B."/>
            <person name="Kocsube S."/>
            <person name="Kotiranta H."/>
            <person name="LaButti K.M."/>
            <person name="Lechner B.E."/>
            <person name="Liimatainen K."/>
            <person name="Lipzen A."/>
            <person name="Lukacs Z."/>
            <person name="Mihaltcheva S."/>
            <person name="Morgado L.N."/>
            <person name="Niskanen T."/>
            <person name="Noordeloos M.E."/>
            <person name="Ohm R.A."/>
            <person name="Ortiz-Santana B."/>
            <person name="Ovrebo C."/>
            <person name="Racz N."/>
            <person name="Riley R."/>
            <person name="Savchenko A."/>
            <person name="Shiryaev A."/>
            <person name="Soop K."/>
            <person name="Spirin V."/>
            <person name="Szebenyi C."/>
            <person name="Tomsovsky M."/>
            <person name="Tulloss R.E."/>
            <person name="Uehling J."/>
            <person name="Grigoriev I.V."/>
            <person name="Vagvolgyi C."/>
            <person name="Papp T."/>
            <person name="Martin F.M."/>
            <person name="Miettinen O."/>
            <person name="Hibbett D.S."/>
            <person name="Nagy L.G."/>
        </authorList>
    </citation>
    <scope>NUCLEOTIDE SEQUENCE [LARGE SCALE GENOMIC DNA]</scope>
    <source>
        <strain evidence="4 5">FP101781</strain>
    </source>
</reference>
<evidence type="ECO:0000313" key="5">
    <source>
        <dbReference type="Proteomes" id="UP000298030"/>
    </source>
</evidence>
<dbReference type="PANTHER" id="PTHR42834">
    <property type="entry name" value="ENDONUCLEASE/EXONUCLEASE/PHOSPHATASE FAMILY PROTEIN (AFU_ORTHOLOGUE AFUA_3G09210)"/>
    <property type="match status" value="1"/>
</dbReference>
<evidence type="ECO:0000313" key="4">
    <source>
        <dbReference type="EMBL" id="TEB39758.1"/>
    </source>
</evidence>
<comment type="caution">
    <text evidence="4">The sequence shown here is derived from an EMBL/GenBank/DDBJ whole genome shotgun (WGS) entry which is preliminary data.</text>
</comment>
<proteinExistence type="predicted"/>
<dbReference type="Proteomes" id="UP000298030">
    <property type="component" value="Unassembled WGS sequence"/>
</dbReference>
<protein>
    <submittedName>
        <fullName evidence="4">DNase I-like protein</fullName>
    </submittedName>
</protein>
<accession>A0A4Y7U128</accession>
<dbReference type="PANTHER" id="PTHR42834:SF1">
    <property type="entry name" value="ENDONUCLEASE_EXONUCLEASE_PHOSPHATASE FAMILY PROTEIN (AFU_ORTHOLOGUE AFUA_3G09210)"/>
    <property type="match status" value="1"/>
</dbReference>
<keyword evidence="5" id="KW-1185">Reference proteome</keyword>
<evidence type="ECO:0000256" key="2">
    <source>
        <dbReference type="SAM" id="SignalP"/>
    </source>
</evidence>
<feature type="chain" id="PRO_5021483486" evidence="2">
    <location>
        <begin position="21"/>
        <end position="618"/>
    </location>
</feature>
<sequence>MAKLLSVFCLTAASLSAVSSTTVAEIQGPSWQSPLAGQTVQNVTGTVTAKGSSGFYIVGEKSDDIRVSNGLYIFSSSSTVLNSVAVGDAITFNGKVSEYRSNSNPNYLYLTEITSPTSIRVLSSGNTVTPVILGKDRSPPTQLLSALDTGADGFLSVPNNSSRIEEVNATLRPDKYGLDFWESLEGQLVTIPKPTTLGFSNNYGEFWVHGDWLVTGKNKRGGLTINIGKDNLPDGNPEAVMIGSPLDGTKNPAPSLGSQFSDITGIVTYQFGYYYVLPLTAPSVVSRPDTTVPSTTLTNAHKLLDLCTITFGDYNVENLTPTSAHLPTVASHIVNLLKSPDFMFLQEIQDDSGSKNDGTVSANVTLSTLTKAIYDISNVTYAFTSIDPVNNQDGGQPGGNIRTAFLYRPEVLKLVKGTAGGSIDAVKVGGFPGFPTLNFNPARIDPTNGVWNATRKPLVAHWRTVLGADLFTVNLHLSSKGGSSSTQGDARPPVNSPIENRTGQVASVAGFVKAVLDKSSLANVVVAGDFNEFIQTRSVYKPLTSLLTDIDEAAKIPEYERYSYVFDQNSQQLDHALISPAIKRRKVEFEHIHVNTWSPSLASRISDHDPSVGRIRLC</sequence>
<feature type="compositionally biased region" description="Polar residues" evidence="1">
    <location>
        <begin position="479"/>
        <end position="488"/>
    </location>
</feature>
<feature type="signal peptide" evidence="2">
    <location>
        <begin position="1"/>
        <end position="20"/>
    </location>
</feature>
<dbReference type="Pfam" id="PF03372">
    <property type="entry name" value="Exo_endo_phos"/>
    <property type="match status" value="1"/>
</dbReference>
<organism evidence="4 5">
    <name type="scientific">Coprinellus micaceus</name>
    <name type="common">Glistening ink-cap mushroom</name>
    <name type="synonym">Coprinus micaceus</name>
    <dbReference type="NCBI Taxonomy" id="71717"/>
    <lineage>
        <taxon>Eukaryota</taxon>
        <taxon>Fungi</taxon>
        <taxon>Dikarya</taxon>
        <taxon>Basidiomycota</taxon>
        <taxon>Agaricomycotina</taxon>
        <taxon>Agaricomycetes</taxon>
        <taxon>Agaricomycetidae</taxon>
        <taxon>Agaricales</taxon>
        <taxon>Agaricineae</taxon>
        <taxon>Psathyrellaceae</taxon>
        <taxon>Coprinellus</taxon>
    </lineage>
</organism>
<dbReference type="InterPro" id="IPR005135">
    <property type="entry name" value="Endo/exonuclease/phosphatase"/>
</dbReference>
<dbReference type="AlphaFoldDB" id="A0A4Y7U128"/>
<dbReference type="OrthoDB" id="47488at2759"/>
<dbReference type="EMBL" id="QPFP01000001">
    <property type="protein sequence ID" value="TEB39758.1"/>
    <property type="molecule type" value="Genomic_DNA"/>
</dbReference>
<dbReference type="SUPFAM" id="SSF56219">
    <property type="entry name" value="DNase I-like"/>
    <property type="match status" value="1"/>
</dbReference>